<evidence type="ECO:0000313" key="2">
    <source>
        <dbReference type="Proteomes" id="UP000237105"/>
    </source>
</evidence>
<name>A0A2P5D100_PARAD</name>
<accession>A0A2P5D100</accession>
<dbReference type="EMBL" id="JXTB01000075">
    <property type="protein sequence ID" value="PON66984.1"/>
    <property type="molecule type" value="Genomic_DNA"/>
</dbReference>
<dbReference type="Proteomes" id="UP000237105">
    <property type="component" value="Unassembled WGS sequence"/>
</dbReference>
<dbReference type="OrthoDB" id="1415082at2759"/>
<sequence length="92" mass="9912">MSVEKNAETGAITAGAVTSTCPPYKLLISCPSGLSPTQVLSALIDSNSYTYLGFVCRFWWVQKVSVVFDEACDRVPHPDANLENSISEASLL</sequence>
<reference evidence="2" key="1">
    <citation type="submission" date="2016-06" db="EMBL/GenBank/DDBJ databases">
        <title>Parallel loss of symbiosis genes in relatives of nitrogen-fixing non-legume Parasponia.</title>
        <authorList>
            <person name="Van Velzen R."/>
            <person name="Holmer R."/>
            <person name="Bu F."/>
            <person name="Rutten L."/>
            <person name="Van Zeijl A."/>
            <person name="Liu W."/>
            <person name="Santuari L."/>
            <person name="Cao Q."/>
            <person name="Sharma T."/>
            <person name="Shen D."/>
            <person name="Roswanjaya Y."/>
            <person name="Wardhani T."/>
            <person name="Kalhor M.S."/>
            <person name="Jansen J."/>
            <person name="Van den Hoogen J."/>
            <person name="Gungor B."/>
            <person name="Hartog M."/>
            <person name="Hontelez J."/>
            <person name="Verver J."/>
            <person name="Yang W.-C."/>
            <person name="Schijlen E."/>
            <person name="Repin R."/>
            <person name="Schilthuizen M."/>
            <person name="Schranz E."/>
            <person name="Heidstra R."/>
            <person name="Miyata K."/>
            <person name="Fedorova E."/>
            <person name="Kohlen W."/>
            <person name="Bisseling T."/>
            <person name="Smit S."/>
            <person name="Geurts R."/>
        </authorList>
    </citation>
    <scope>NUCLEOTIDE SEQUENCE [LARGE SCALE GENOMIC DNA]</scope>
    <source>
        <strain evidence="2">cv. WU1-14</strain>
    </source>
</reference>
<gene>
    <name evidence="1" type="ORF">PanWU01x14_105660</name>
</gene>
<organism evidence="1 2">
    <name type="scientific">Parasponia andersonii</name>
    <name type="common">Sponia andersonii</name>
    <dbReference type="NCBI Taxonomy" id="3476"/>
    <lineage>
        <taxon>Eukaryota</taxon>
        <taxon>Viridiplantae</taxon>
        <taxon>Streptophyta</taxon>
        <taxon>Embryophyta</taxon>
        <taxon>Tracheophyta</taxon>
        <taxon>Spermatophyta</taxon>
        <taxon>Magnoliopsida</taxon>
        <taxon>eudicotyledons</taxon>
        <taxon>Gunneridae</taxon>
        <taxon>Pentapetalae</taxon>
        <taxon>rosids</taxon>
        <taxon>fabids</taxon>
        <taxon>Rosales</taxon>
        <taxon>Cannabaceae</taxon>
        <taxon>Parasponia</taxon>
    </lineage>
</organism>
<comment type="caution">
    <text evidence="1">The sequence shown here is derived from an EMBL/GenBank/DDBJ whole genome shotgun (WGS) entry which is preliminary data.</text>
</comment>
<evidence type="ECO:0000313" key="1">
    <source>
        <dbReference type="EMBL" id="PON66984.1"/>
    </source>
</evidence>
<proteinExistence type="predicted"/>
<dbReference type="AlphaFoldDB" id="A0A2P5D100"/>
<keyword evidence="2" id="KW-1185">Reference proteome</keyword>
<protein>
    <submittedName>
        <fullName evidence="1">Uncharacterized protein</fullName>
    </submittedName>
</protein>